<comment type="caution">
    <text evidence="3">The sequence shown here is derived from an EMBL/GenBank/DDBJ whole genome shotgun (WGS) entry which is preliminary data.</text>
</comment>
<dbReference type="OrthoDB" id="7477923at2759"/>
<dbReference type="PANTHER" id="PTHR33273">
    <property type="entry name" value="DOMAIN-CONTAINING PROTEIN, PUTATIVE-RELATED"/>
    <property type="match status" value="1"/>
</dbReference>
<organism evidence="3 4">
    <name type="scientific">Parnassius apollo</name>
    <name type="common">Apollo butterfly</name>
    <name type="synonym">Papilio apollo</name>
    <dbReference type="NCBI Taxonomy" id="110799"/>
    <lineage>
        <taxon>Eukaryota</taxon>
        <taxon>Metazoa</taxon>
        <taxon>Ecdysozoa</taxon>
        <taxon>Arthropoda</taxon>
        <taxon>Hexapoda</taxon>
        <taxon>Insecta</taxon>
        <taxon>Pterygota</taxon>
        <taxon>Neoptera</taxon>
        <taxon>Endopterygota</taxon>
        <taxon>Lepidoptera</taxon>
        <taxon>Glossata</taxon>
        <taxon>Ditrysia</taxon>
        <taxon>Papilionoidea</taxon>
        <taxon>Papilionidae</taxon>
        <taxon>Parnassiinae</taxon>
        <taxon>Parnassini</taxon>
        <taxon>Parnassius</taxon>
        <taxon>Parnassius</taxon>
    </lineage>
</organism>
<protein>
    <submittedName>
        <fullName evidence="3">(apollo) hypothetical protein</fullName>
    </submittedName>
</protein>
<evidence type="ECO:0000259" key="2">
    <source>
        <dbReference type="SMART" id="SM00596"/>
    </source>
</evidence>
<dbReference type="PANTHER" id="PTHR33273:SF2">
    <property type="entry name" value="ENDONUCLEASE_EXONUCLEASE_PHOSPHATASE DOMAIN-CONTAINING PROTEIN"/>
    <property type="match status" value="1"/>
</dbReference>
<accession>A0A8S3XVS1</accession>
<name>A0A8S3XVS1_PARAO</name>
<dbReference type="AlphaFoldDB" id="A0A8S3XVS1"/>
<dbReference type="InterPro" id="IPR006579">
    <property type="entry name" value="Pre_C2HC_dom"/>
</dbReference>
<feature type="region of interest" description="Disordered" evidence="1">
    <location>
        <begin position="207"/>
        <end position="315"/>
    </location>
</feature>
<evidence type="ECO:0000256" key="1">
    <source>
        <dbReference type="SAM" id="MobiDB-lite"/>
    </source>
</evidence>
<feature type="compositionally biased region" description="Low complexity" evidence="1">
    <location>
        <begin position="227"/>
        <end position="263"/>
    </location>
</feature>
<sequence>MQDKSRWSNLSKWIDSKKIFCPKVHNGPQGIRIHVATTDDFRALTAHLKAQNLSFHTYSLAEDLNLRVVVRRLPKDLETEHILSDLKSQNIPVREVHRMHHATDKKRYLDLCLVILDLSPEGKEIYYLTRICNLTGIAVESPRNRSIVGQCHRCQLYGHSVRNCFARPRCVKCLGDHGTPDCPRMPESEGPPSCVLCGEGGHPASYRGCSKAPRRKQNGGAIRRGRAGNSSRSRPRQSAPSVAPTSVPQPAPAQATTKPAPVKGTSRQGPSPPVPSAPKPNAWVKPPAIVSAAASRPVPPRQAQKPKPARQTPSNIDTDLSLVFNFASNINVAEVTTLARKLLEAKSVQDRLNAIIEYINLIQAIGSFQCA</sequence>
<evidence type="ECO:0000313" key="4">
    <source>
        <dbReference type="Proteomes" id="UP000691718"/>
    </source>
</evidence>
<dbReference type="SMART" id="SM00596">
    <property type="entry name" value="PRE_C2HC"/>
    <property type="match status" value="1"/>
</dbReference>
<evidence type="ECO:0000313" key="3">
    <source>
        <dbReference type="EMBL" id="CAG5037805.1"/>
    </source>
</evidence>
<gene>
    <name evidence="3" type="ORF">PAPOLLO_LOCUS21225</name>
</gene>
<dbReference type="Proteomes" id="UP000691718">
    <property type="component" value="Unassembled WGS sequence"/>
</dbReference>
<keyword evidence="4" id="KW-1185">Reference proteome</keyword>
<feature type="domain" description="Pre-C2HC" evidence="2">
    <location>
        <begin position="79"/>
        <end position="148"/>
    </location>
</feature>
<reference evidence="3" key="1">
    <citation type="submission" date="2021-04" db="EMBL/GenBank/DDBJ databases">
        <authorList>
            <person name="Tunstrom K."/>
        </authorList>
    </citation>
    <scope>NUCLEOTIDE SEQUENCE</scope>
</reference>
<dbReference type="Pfam" id="PF07530">
    <property type="entry name" value="PRE_C2HC"/>
    <property type="match status" value="1"/>
</dbReference>
<dbReference type="EMBL" id="CAJQZP010001305">
    <property type="protein sequence ID" value="CAG5037805.1"/>
    <property type="molecule type" value="Genomic_DNA"/>
</dbReference>
<proteinExistence type="predicted"/>